<gene>
    <name evidence="1" type="ORF">C8F04DRAFT_1274162</name>
</gene>
<keyword evidence="2" id="KW-1185">Reference proteome</keyword>
<dbReference type="Gene3D" id="2.120.10.30">
    <property type="entry name" value="TolB, C-terminal domain"/>
    <property type="match status" value="1"/>
</dbReference>
<dbReference type="Proteomes" id="UP001218188">
    <property type="component" value="Unassembled WGS sequence"/>
</dbReference>
<dbReference type="AlphaFoldDB" id="A0AAD6S5T9"/>
<evidence type="ECO:0008006" key="3">
    <source>
        <dbReference type="Google" id="ProtNLM"/>
    </source>
</evidence>
<dbReference type="SUPFAM" id="SSF63829">
    <property type="entry name" value="Calcium-dependent phosphotriesterase"/>
    <property type="match status" value="1"/>
</dbReference>
<proteinExistence type="predicted"/>
<evidence type="ECO:0000313" key="1">
    <source>
        <dbReference type="EMBL" id="KAJ7021092.1"/>
    </source>
</evidence>
<dbReference type="EMBL" id="JARJCM010000242">
    <property type="protein sequence ID" value="KAJ7021092.1"/>
    <property type="molecule type" value="Genomic_DNA"/>
</dbReference>
<comment type="caution">
    <text evidence="1">The sequence shown here is derived from an EMBL/GenBank/DDBJ whole genome shotgun (WGS) entry which is preliminary data.</text>
</comment>
<accession>A0AAD6S5T9</accession>
<dbReference type="PANTHER" id="PTHR42060">
    <property type="entry name" value="NHL REPEAT-CONTAINING PROTEIN-RELATED"/>
    <property type="match status" value="1"/>
</dbReference>
<reference evidence="1" key="1">
    <citation type="submission" date="2023-03" db="EMBL/GenBank/DDBJ databases">
        <title>Massive genome expansion in bonnet fungi (Mycena s.s.) driven by repeated elements and novel gene families across ecological guilds.</title>
        <authorList>
            <consortium name="Lawrence Berkeley National Laboratory"/>
            <person name="Harder C.B."/>
            <person name="Miyauchi S."/>
            <person name="Viragh M."/>
            <person name="Kuo A."/>
            <person name="Thoen E."/>
            <person name="Andreopoulos B."/>
            <person name="Lu D."/>
            <person name="Skrede I."/>
            <person name="Drula E."/>
            <person name="Henrissat B."/>
            <person name="Morin E."/>
            <person name="Kohler A."/>
            <person name="Barry K."/>
            <person name="LaButti K."/>
            <person name="Morin E."/>
            <person name="Salamov A."/>
            <person name="Lipzen A."/>
            <person name="Mereny Z."/>
            <person name="Hegedus B."/>
            <person name="Baldrian P."/>
            <person name="Stursova M."/>
            <person name="Weitz H."/>
            <person name="Taylor A."/>
            <person name="Grigoriev I.V."/>
            <person name="Nagy L.G."/>
            <person name="Martin F."/>
            <person name="Kauserud H."/>
        </authorList>
    </citation>
    <scope>NUCLEOTIDE SEQUENCE</scope>
    <source>
        <strain evidence="1">CBHHK200</strain>
    </source>
</reference>
<evidence type="ECO:0000313" key="2">
    <source>
        <dbReference type="Proteomes" id="UP001218188"/>
    </source>
</evidence>
<protein>
    <recommendedName>
        <fullName evidence="3">SMP-30/Gluconolactonase/LRE-like region domain-containing protein</fullName>
    </recommendedName>
</protein>
<dbReference type="InterPro" id="IPR052998">
    <property type="entry name" value="Hetero-Diels-Alderase-like"/>
</dbReference>
<dbReference type="InterPro" id="IPR011042">
    <property type="entry name" value="6-blade_b-propeller_TolB-like"/>
</dbReference>
<sequence length="431" mass="45078">MTFAAPVQQPGLIGCNSSNSTKLASDIDGVRFALSNINPSSAVGGNATLTRPIFNAQLALVAAAEATEPIQRIALFPTLAKPAPSNSIQLVLGALDNAQAQMSMIQLSKFATAFANNTDSMASANKFVLEAMDQANNLNCTSQDRISWFTFHPSLLLLPNGHLLLTTFDASGDLFTLNPNAAEPKAERLVTLPGNTGLSGIAPLGGDLYAISGGVHTHFSWAEGSMKLYVVSVITTADSTTGTLIGDPIPVPHTRMMNGMAVLPNRPHTILSADSAGRILRVDTDTRNVDIAFADDALAPPSDAKLPIGVNGIEVRGGYLYFTNSTRGTFARFPIDNDGNKTGPVEVLVQREGVAGFGNAFDDFTFDTQGNAYASVHSTTVVKITPEGEQSIFAGGGTSTTFDEPTSVALANDGNSIYVGTGGGQVINVKL</sequence>
<name>A0AAD6S5T9_9AGAR</name>
<dbReference type="PANTHER" id="PTHR42060:SF1">
    <property type="entry name" value="NHL REPEAT-CONTAINING PROTEIN"/>
    <property type="match status" value="1"/>
</dbReference>
<organism evidence="1 2">
    <name type="scientific">Mycena alexandri</name>
    <dbReference type="NCBI Taxonomy" id="1745969"/>
    <lineage>
        <taxon>Eukaryota</taxon>
        <taxon>Fungi</taxon>
        <taxon>Dikarya</taxon>
        <taxon>Basidiomycota</taxon>
        <taxon>Agaricomycotina</taxon>
        <taxon>Agaricomycetes</taxon>
        <taxon>Agaricomycetidae</taxon>
        <taxon>Agaricales</taxon>
        <taxon>Marasmiineae</taxon>
        <taxon>Mycenaceae</taxon>
        <taxon>Mycena</taxon>
    </lineage>
</organism>